<dbReference type="GO" id="GO:0016020">
    <property type="term" value="C:membrane"/>
    <property type="evidence" value="ECO:0007669"/>
    <property type="project" value="UniProtKB-SubCell"/>
</dbReference>
<evidence type="ECO:0000256" key="5">
    <source>
        <dbReference type="ARBA" id="ARBA00022989"/>
    </source>
</evidence>
<evidence type="ECO:0000313" key="10">
    <source>
        <dbReference type="EMBL" id="KAE9219298.1"/>
    </source>
</evidence>
<evidence type="ECO:0000313" key="11">
    <source>
        <dbReference type="EMBL" id="KAE9315912.1"/>
    </source>
</evidence>
<feature type="transmembrane region" description="Helical" evidence="8">
    <location>
        <begin position="254"/>
        <end position="276"/>
    </location>
</feature>
<comment type="function">
    <text evidence="8">May be involved in fusion of retrograde transport vesicles derived from an endocytic compartment with the Golgi complex.</text>
</comment>
<dbReference type="InterPro" id="IPR011691">
    <property type="entry name" value="Vesicle_transpt_SFT2"/>
</dbReference>
<dbReference type="EMBL" id="QXGB01000327">
    <property type="protein sequence ID" value="KAE9219298.1"/>
    <property type="molecule type" value="Genomic_DNA"/>
</dbReference>
<evidence type="ECO:0000256" key="2">
    <source>
        <dbReference type="ARBA" id="ARBA00022448"/>
    </source>
</evidence>
<evidence type="ECO:0000256" key="1">
    <source>
        <dbReference type="ARBA" id="ARBA00004141"/>
    </source>
</evidence>
<evidence type="ECO:0000313" key="13">
    <source>
        <dbReference type="Proteomes" id="UP000437068"/>
    </source>
</evidence>
<feature type="compositionally biased region" description="Acidic residues" evidence="9">
    <location>
        <begin position="137"/>
        <end position="147"/>
    </location>
</feature>
<evidence type="ECO:0000256" key="8">
    <source>
        <dbReference type="RuleBase" id="RU363111"/>
    </source>
</evidence>
<keyword evidence="12" id="KW-1185">Reference proteome</keyword>
<reference evidence="12 13" key="1">
    <citation type="submission" date="2018-08" db="EMBL/GenBank/DDBJ databases">
        <title>Genomic investigation of the strawberry pathogen Phytophthora fragariae indicates pathogenicity is determined by transcriptional variation in three key races.</title>
        <authorList>
            <person name="Adams T.M."/>
            <person name="Armitage A.D."/>
            <person name="Sobczyk M.K."/>
            <person name="Bates H.J."/>
            <person name="Dunwell J.M."/>
            <person name="Nellist C.F."/>
            <person name="Harrison R.J."/>
        </authorList>
    </citation>
    <scope>NUCLEOTIDE SEQUENCE [LARGE SCALE GENOMIC DNA]</scope>
    <source>
        <strain evidence="11 13">A4</strain>
        <strain evidence="10 12">NOV-27</strain>
    </source>
</reference>
<feature type="transmembrane region" description="Helical" evidence="8">
    <location>
        <begin position="163"/>
        <end position="189"/>
    </location>
</feature>
<keyword evidence="2 8" id="KW-0813">Transport</keyword>
<sequence>MKQLMALTMCGTLQLKLSKLIFSLTSRFEHQAAQRPRRSTRETMMDQLKEQSKKASDKLEGFAKKTQQDLEKTSKKAQESIEKATKQAKESINKATKQTKEASESASSASGLLDSAKEAFHIDIKEDKKKRRKDSSDSDSDEEDGLLDDIGDEFDQLTLNQRALGAVGCYVLSGLFAFAATVILCTGVHHVRFYALFYSLSNIATFSSLIFIMGQNRLQKRMLSRKRSLTGRAWMGSLALTIVVAFFWPSHWFIVILLLLVQFCSMIWYSLSYIPFGRKFLHKYMAKRVILVDAMDGKIDGK</sequence>
<keyword evidence="3 8" id="KW-0812">Transmembrane</keyword>
<feature type="region of interest" description="Disordered" evidence="9">
    <location>
        <begin position="126"/>
        <end position="147"/>
    </location>
</feature>
<keyword evidence="6 8" id="KW-0472">Membrane</keyword>
<evidence type="ECO:0000256" key="3">
    <source>
        <dbReference type="ARBA" id="ARBA00022692"/>
    </source>
</evidence>
<feature type="compositionally biased region" description="Basic and acidic residues" evidence="9">
    <location>
        <begin position="39"/>
        <end position="103"/>
    </location>
</feature>
<evidence type="ECO:0000256" key="4">
    <source>
        <dbReference type="ARBA" id="ARBA00022927"/>
    </source>
</evidence>
<dbReference type="GO" id="GO:0016192">
    <property type="term" value="P:vesicle-mediated transport"/>
    <property type="evidence" value="ECO:0007669"/>
    <property type="project" value="InterPro"/>
</dbReference>
<dbReference type="GO" id="GO:0012505">
    <property type="term" value="C:endomembrane system"/>
    <property type="evidence" value="ECO:0007669"/>
    <property type="project" value="UniProtKB-ARBA"/>
</dbReference>
<feature type="transmembrane region" description="Helical" evidence="8">
    <location>
        <begin position="233"/>
        <end position="248"/>
    </location>
</feature>
<comment type="subcellular location">
    <subcellularLocation>
        <location evidence="1 8">Membrane</location>
        <topology evidence="1 8">Multi-pass membrane protein</topology>
    </subcellularLocation>
</comment>
<organism evidence="11 13">
    <name type="scientific">Phytophthora fragariae</name>
    <dbReference type="NCBI Taxonomy" id="53985"/>
    <lineage>
        <taxon>Eukaryota</taxon>
        <taxon>Sar</taxon>
        <taxon>Stramenopiles</taxon>
        <taxon>Oomycota</taxon>
        <taxon>Peronosporomycetes</taxon>
        <taxon>Peronosporales</taxon>
        <taxon>Peronosporaceae</taxon>
        <taxon>Phytophthora</taxon>
    </lineage>
</organism>
<dbReference type="Proteomes" id="UP000437068">
    <property type="component" value="Unassembled WGS sequence"/>
</dbReference>
<accession>A0A6A4E125</accession>
<dbReference type="PANTHER" id="PTHR23137:SF6">
    <property type="entry name" value="VESICLE TRANSPORT PROTEIN"/>
    <property type="match status" value="1"/>
</dbReference>
<dbReference type="EMBL" id="QXGE01000326">
    <property type="protein sequence ID" value="KAE9315912.1"/>
    <property type="molecule type" value="Genomic_DNA"/>
</dbReference>
<comment type="similarity">
    <text evidence="7 8">Belongs to the SFT2 family.</text>
</comment>
<evidence type="ECO:0000256" key="9">
    <source>
        <dbReference type="SAM" id="MobiDB-lite"/>
    </source>
</evidence>
<keyword evidence="4 8" id="KW-0653">Protein transport</keyword>
<dbReference type="GO" id="GO:0005737">
    <property type="term" value="C:cytoplasm"/>
    <property type="evidence" value="ECO:0007669"/>
    <property type="project" value="UniProtKB-ARBA"/>
</dbReference>
<dbReference type="GO" id="GO:0015031">
    <property type="term" value="P:protein transport"/>
    <property type="evidence" value="ECO:0007669"/>
    <property type="project" value="UniProtKB-KW"/>
</dbReference>
<feature type="transmembrane region" description="Helical" evidence="8">
    <location>
        <begin position="195"/>
        <end position="212"/>
    </location>
</feature>
<dbReference type="Proteomes" id="UP000433483">
    <property type="component" value="Unassembled WGS sequence"/>
</dbReference>
<proteinExistence type="inferred from homology"/>
<dbReference type="OrthoDB" id="73614at2759"/>
<evidence type="ECO:0000256" key="6">
    <source>
        <dbReference type="ARBA" id="ARBA00023136"/>
    </source>
</evidence>
<dbReference type="PANTHER" id="PTHR23137">
    <property type="entry name" value="VESICLE TRANSPORT PROTEIN-RELATED"/>
    <property type="match status" value="1"/>
</dbReference>
<feature type="region of interest" description="Disordered" evidence="9">
    <location>
        <begin position="29"/>
        <end position="111"/>
    </location>
</feature>
<gene>
    <name evidence="11" type="ORF">PF001_g7566</name>
    <name evidence="10" type="ORF">PF005_g7932</name>
</gene>
<dbReference type="InterPro" id="IPR007305">
    <property type="entry name" value="Vesicle_transpt_Got1/SFT2"/>
</dbReference>
<comment type="caution">
    <text evidence="11">The sequence shown here is derived from an EMBL/GenBank/DDBJ whole genome shotgun (WGS) entry which is preliminary data.</text>
</comment>
<dbReference type="AlphaFoldDB" id="A0A6A4E125"/>
<evidence type="ECO:0000256" key="7">
    <source>
        <dbReference type="ARBA" id="ARBA00025800"/>
    </source>
</evidence>
<keyword evidence="5 8" id="KW-1133">Transmembrane helix</keyword>
<dbReference type="Pfam" id="PF04178">
    <property type="entry name" value="Got1"/>
    <property type="match status" value="1"/>
</dbReference>
<name>A0A6A4E125_9STRA</name>
<evidence type="ECO:0000313" key="12">
    <source>
        <dbReference type="Proteomes" id="UP000433483"/>
    </source>
</evidence>
<protein>
    <recommendedName>
        <fullName evidence="8">Vesicle transport protein</fullName>
    </recommendedName>
</protein>